<accession>A0A6M6E4J9</accession>
<gene>
    <name evidence="1" type="ORF">FDZ14_28805</name>
</gene>
<keyword evidence="1" id="KW-0614">Plasmid</keyword>
<evidence type="ECO:0000313" key="2">
    <source>
        <dbReference type="Proteomes" id="UP000501076"/>
    </source>
</evidence>
<sequence>MKLTKKEVWQKIKQRPFKFPLKEEVFSLIEENFDRVDFVIDHVGIRDFLFIVEDTPNLLAFTANLFTTINVACEKDYSFKKNLELSLYKYNSDASSSLKALKELFKETERMLYIGVGFKESQKIDEAKFTEEILSGKYGTQEEVLKALRKFPEWYSSYAKDPKDIQFITVKAEKFIRDVLQPLEKYSIKNRIDNILMKQELTEKDKVLLKALMTYIKK</sequence>
<dbReference type="AlphaFoldDB" id="A0A6M6E4J9"/>
<proteinExistence type="predicted"/>
<name>A0A6M6E4J9_PRIMG</name>
<dbReference type="EMBL" id="CP045273">
    <property type="protein sequence ID" value="QJX80099.1"/>
    <property type="molecule type" value="Genomic_DNA"/>
</dbReference>
<protein>
    <submittedName>
        <fullName evidence="1">Uncharacterized protein</fullName>
    </submittedName>
</protein>
<evidence type="ECO:0000313" key="1">
    <source>
        <dbReference type="EMBL" id="QJX80099.1"/>
    </source>
</evidence>
<organism evidence="1 2">
    <name type="scientific">Priestia megaterium</name>
    <name type="common">Bacillus megaterium</name>
    <dbReference type="NCBI Taxonomy" id="1404"/>
    <lineage>
        <taxon>Bacteria</taxon>
        <taxon>Bacillati</taxon>
        <taxon>Bacillota</taxon>
        <taxon>Bacilli</taxon>
        <taxon>Bacillales</taxon>
        <taxon>Bacillaceae</taxon>
        <taxon>Priestia</taxon>
    </lineage>
</organism>
<reference evidence="1 2" key="1">
    <citation type="submission" date="2019-10" db="EMBL/GenBank/DDBJ databases">
        <title>Complete genome sequences for adaption low water activity.</title>
        <authorList>
            <person name="Zhao L."/>
            <person name="Zhong J."/>
        </authorList>
    </citation>
    <scope>NUCLEOTIDE SEQUENCE [LARGE SCALE GENOMIC DNA]</scope>
    <source>
        <strain evidence="1 2">FDU301</strain>
        <plasmid evidence="2">pfdu301a</plasmid>
    </source>
</reference>
<dbReference type="RefSeq" id="WP_171778081.1">
    <property type="nucleotide sequence ID" value="NZ_CP045273.1"/>
</dbReference>
<dbReference type="Proteomes" id="UP000501076">
    <property type="component" value="Plasmid pFDU301A"/>
</dbReference>
<geneLocation type="plasmid" evidence="2">
    <name>pfdu301a</name>
</geneLocation>